<feature type="domain" description="3-keto-alpha-glucoside-1,2-lyase/3-keto-2-hydroxy-glucal hydratase" evidence="3">
    <location>
        <begin position="105"/>
        <end position="284"/>
    </location>
</feature>
<evidence type="ECO:0000256" key="1">
    <source>
        <dbReference type="SAM" id="MobiDB-lite"/>
    </source>
</evidence>
<feature type="compositionally biased region" description="Low complexity" evidence="1">
    <location>
        <begin position="81"/>
        <end position="95"/>
    </location>
</feature>
<feature type="transmembrane region" description="Helical" evidence="2">
    <location>
        <begin position="15"/>
        <end position="35"/>
    </location>
</feature>
<keyword evidence="2" id="KW-0472">Membrane</keyword>
<accession>A0A5M3WCL8</accession>
<keyword evidence="5" id="KW-1185">Reference proteome</keyword>
<evidence type="ECO:0000256" key="2">
    <source>
        <dbReference type="SAM" id="Phobius"/>
    </source>
</evidence>
<name>A0A5M3WCL8_9ACTN</name>
<dbReference type="EMBL" id="BLAD01000124">
    <property type="protein sequence ID" value="GES06010.1"/>
    <property type="molecule type" value="Genomic_DNA"/>
</dbReference>
<organism evidence="4 5">
    <name type="scientific">Acrocarpospora corrugata</name>
    <dbReference type="NCBI Taxonomy" id="35763"/>
    <lineage>
        <taxon>Bacteria</taxon>
        <taxon>Bacillati</taxon>
        <taxon>Actinomycetota</taxon>
        <taxon>Actinomycetes</taxon>
        <taxon>Streptosporangiales</taxon>
        <taxon>Streptosporangiaceae</taxon>
        <taxon>Acrocarpospora</taxon>
    </lineage>
</organism>
<sequence length="287" mass="30720">MSQLERKGPFNSRPVVFWTTVVAVGAFTVGLFQLFGAMAGDDAPPPVPGPTTTVFRTIAVPASSAPTTEPPGSTVSTTESPTPGAEATPPAAGGPALPYTADWSHDLDGWVTIGDSWHQTSGMLVNDGTSGDDQMSISAPFRMDQLTDYAVEADIQLVTYGSRLFTSYRSFGLVVRASETGDGGYNLGHCSASGLLSCTGEAEQESYFAVIKLTGDRNRALSRRDFRPSTQWHHYRAEVRGNAITLVVDGAMVLRTTDNTYLEGGYVGLWSNNTQINIRDIRITALS</sequence>
<reference evidence="4 5" key="1">
    <citation type="submission" date="2019-10" db="EMBL/GenBank/DDBJ databases">
        <title>Whole genome shotgun sequence of Acrocarpospora corrugata NBRC 13972.</title>
        <authorList>
            <person name="Ichikawa N."/>
            <person name="Kimura A."/>
            <person name="Kitahashi Y."/>
            <person name="Komaki H."/>
            <person name="Oguchi A."/>
        </authorList>
    </citation>
    <scope>NUCLEOTIDE SEQUENCE [LARGE SCALE GENOMIC DNA]</scope>
    <source>
        <strain evidence="4 5">NBRC 13972</strain>
    </source>
</reference>
<protein>
    <recommendedName>
        <fullName evidence="3">3-keto-alpha-glucoside-1,2-lyase/3-keto-2-hydroxy-glucal hydratase domain-containing protein</fullName>
    </recommendedName>
</protein>
<dbReference type="RefSeq" id="WP_155341961.1">
    <property type="nucleotide sequence ID" value="NZ_BAAABN010000036.1"/>
</dbReference>
<dbReference type="Pfam" id="PF06439">
    <property type="entry name" value="3keto-disac_hyd"/>
    <property type="match status" value="1"/>
</dbReference>
<dbReference type="OrthoDB" id="157864at2"/>
<gene>
    <name evidence="4" type="ORF">Acor_80790</name>
</gene>
<keyword evidence="2" id="KW-0812">Transmembrane</keyword>
<dbReference type="InterPro" id="IPR010496">
    <property type="entry name" value="AL/BT2_dom"/>
</dbReference>
<dbReference type="Proteomes" id="UP000334990">
    <property type="component" value="Unassembled WGS sequence"/>
</dbReference>
<proteinExistence type="predicted"/>
<feature type="region of interest" description="Disordered" evidence="1">
    <location>
        <begin position="62"/>
        <end position="95"/>
    </location>
</feature>
<dbReference type="GO" id="GO:0016787">
    <property type="term" value="F:hydrolase activity"/>
    <property type="evidence" value="ECO:0007669"/>
    <property type="project" value="InterPro"/>
</dbReference>
<evidence type="ECO:0000313" key="4">
    <source>
        <dbReference type="EMBL" id="GES06010.1"/>
    </source>
</evidence>
<keyword evidence="2" id="KW-1133">Transmembrane helix</keyword>
<evidence type="ECO:0000313" key="5">
    <source>
        <dbReference type="Proteomes" id="UP000334990"/>
    </source>
</evidence>
<feature type="compositionally biased region" description="Polar residues" evidence="1">
    <location>
        <begin position="64"/>
        <end position="80"/>
    </location>
</feature>
<evidence type="ECO:0000259" key="3">
    <source>
        <dbReference type="Pfam" id="PF06439"/>
    </source>
</evidence>
<comment type="caution">
    <text evidence="4">The sequence shown here is derived from an EMBL/GenBank/DDBJ whole genome shotgun (WGS) entry which is preliminary data.</text>
</comment>
<dbReference type="AlphaFoldDB" id="A0A5M3WCL8"/>
<dbReference type="Gene3D" id="2.60.120.560">
    <property type="entry name" value="Exo-inulinase, domain 1"/>
    <property type="match status" value="1"/>
</dbReference>